<organism evidence="2 3">
    <name type="scientific">Paracoccus onchidii</name>
    <dbReference type="NCBI Taxonomy" id="3017813"/>
    <lineage>
        <taxon>Bacteria</taxon>
        <taxon>Pseudomonadati</taxon>
        <taxon>Pseudomonadota</taxon>
        <taxon>Alphaproteobacteria</taxon>
        <taxon>Rhodobacterales</taxon>
        <taxon>Paracoccaceae</taxon>
        <taxon>Paracoccus</taxon>
    </lineage>
</organism>
<dbReference type="Proteomes" id="UP001165641">
    <property type="component" value="Unassembled WGS sequence"/>
</dbReference>
<sequence length="157" mass="17654">MTIRMTAAQLQNMQAPKKGRKRVQNAQPIEVDGHKFDSKGEARRWMVLKALENTGQITELRRQVSITLQGMNGPILTPSGRPMTCRLDYTYIDGKGRQVFEDFKGHQTDESVLKYAILAAQGVKVSVVKKPGTASGRWTENDYTALHRRIVGKEVKV</sequence>
<accession>A0ABT4ZIB8</accession>
<dbReference type="EMBL" id="JAQBIE010000024">
    <property type="protein sequence ID" value="MDB6178984.1"/>
    <property type="molecule type" value="Genomic_DNA"/>
</dbReference>
<gene>
    <name evidence="2" type="ORF">PAF17_15945</name>
</gene>
<dbReference type="RefSeq" id="WP_271890100.1">
    <property type="nucleotide sequence ID" value="NZ_JAQBIE010000024.1"/>
</dbReference>
<evidence type="ECO:0000313" key="3">
    <source>
        <dbReference type="Proteomes" id="UP001165641"/>
    </source>
</evidence>
<name>A0ABT4ZIB8_9RHOB</name>
<dbReference type="InterPro" id="IPR009414">
    <property type="entry name" value="DUF1064"/>
</dbReference>
<proteinExistence type="predicted"/>
<keyword evidence="3" id="KW-1185">Reference proteome</keyword>
<evidence type="ECO:0000256" key="1">
    <source>
        <dbReference type="SAM" id="MobiDB-lite"/>
    </source>
</evidence>
<protein>
    <submittedName>
        <fullName evidence="2">DUF1064 domain-containing protein</fullName>
    </submittedName>
</protein>
<comment type="caution">
    <text evidence="2">The sequence shown here is derived from an EMBL/GenBank/DDBJ whole genome shotgun (WGS) entry which is preliminary data.</text>
</comment>
<dbReference type="Pfam" id="PF06356">
    <property type="entry name" value="DUF1064"/>
    <property type="match status" value="1"/>
</dbReference>
<reference evidence="2" key="1">
    <citation type="submission" date="2022-12" db="EMBL/GenBank/DDBJ databases">
        <title>Paracoccus onchidii sp. nov., isolated from a marine invertebrate from the South China Sea.</title>
        <authorList>
            <person name="Xu S."/>
            <person name="Liu Z."/>
            <person name="Xu Y."/>
        </authorList>
    </citation>
    <scope>NUCLEOTIDE SEQUENCE</scope>
    <source>
        <strain evidence="2">Z330</strain>
    </source>
</reference>
<evidence type="ECO:0000313" key="2">
    <source>
        <dbReference type="EMBL" id="MDB6178984.1"/>
    </source>
</evidence>
<feature type="region of interest" description="Disordered" evidence="1">
    <location>
        <begin position="1"/>
        <end position="32"/>
    </location>
</feature>